<sequence>MTGGDGTVGSTGHAGREGRPPRISTADVERAGREIGLAGLTLQGVASRLGVAAAALYRYVDGKAGLDRLVGESLLAELRVPDPPEDAAAHLLRFAVTLREFVLDRPGMARYLQELFPRGASGARLLAAEITALTGRGYPPDVAAVVCSSVAGFAIAQAAAQERQTAYLTGDAGGSGGAGGVGGARRERQLAESRALLLSEGVLAQAHASLPEVSPADYFRLVVTAYIRGLVAAAPPGRALREVMAALDVGPGAPGTPGISGTSEAAGVAGVAGVAEASGTTGASNTTAVTGVTGVTGASEGRQ</sequence>
<keyword evidence="3" id="KW-1185">Reference proteome</keyword>
<dbReference type="InterPro" id="IPR036271">
    <property type="entry name" value="Tet_transcr_reg_TetR-rel_C_sf"/>
</dbReference>
<evidence type="ECO:0000313" key="3">
    <source>
        <dbReference type="Proteomes" id="UP001595824"/>
    </source>
</evidence>
<feature type="region of interest" description="Disordered" evidence="1">
    <location>
        <begin position="1"/>
        <end position="27"/>
    </location>
</feature>
<dbReference type="RefSeq" id="WP_381739687.1">
    <property type="nucleotide sequence ID" value="NZ_JBHSDP010000015.1"/>
</dbReference>
<protein>
    <submittedName>
        <fullName evidence="2">TetR/AcrR family transcriptional regulator</fullName>
    </submittedName>
</protein>
<proteinExistence type="predicted"/>
<name>A0ABV8TF74_9ACTN</name>
<gene>
    <name evidence="2" type="ORF">ACFPC0_15770</name>
</gene>
<dbReference type="SUPFAM" id="SSF48498">
    <property type="entry name" value="Tetracyclin repressor-like, C-terminal domain"/>
    <property type="match status" value="1"/>
</dbReference>
<reference evidence="3" key="1">
    <citation type="journal article" date="2019" name="Int. J. Syst. Evol. Microbiol.">
        <title>The Global Catalogue of Microorganisms (GCM) 10K type strain sequencing project: providing services to taxonomists for standard genome sequencing and annotation.</title>
        <authorList>
            <consortium name="The Broad Institute Genomics Platform"/>
            <consortium name="The Broad Institute Genome Sequencing Center for Infectious Disease"/>
            <person name="Wu L."/>
            <person name="Ma J."/>
        </authorList>
    </citation>
    <scope>NUCLEOTIDE SEQUENCE [LARGE SCALE GENOMIC DNA]</scope>
    <source>
        <strain evidence="3">PCU 347</strain>
    </source>
</reference>
<dbReference type="PROSITE" id="PS01081">
    <property type="entry name" value="HTH_TETR_1"/>
    <property type="match status" value="1"/>
</dbReference>
<dbReference type="SUPFAM" id="SSF46689">
    <property type="entry name" value="Homeodomain-like"/>
    <property type="match status" value="1"/>
</dbReference>
<organism evidence="2 3">
    <name type="scientific">Streptomyces andamanensis</name>
    <dbReference type="NCBI Taxonomy" id="1565035"/>
    <lineage>
        <taxon>Bacteria</taxon>
        <taxon>Bacillati</taxon>
        <taxon>Actinomycetota</taxon>
        <taxon>Actinomycetes</taxon>
        <taxon>Kitasatosporales</taxon>
        <taxon>Streptomycetaceae</taxon>
        <taxon>Streptomyces</taxon>
    </lineage>
</organism>
<evidence type="ECO:0000256" key="1">
    <source>
        <dbReference type="SAM" id="MobiDB-lite"/>
    </source>
</evidence>
<evidence type="ECO:0000313" key="2">
    <source>
        <dbReference type="EMBL" id="MFC4329241.1"/>
    </source>
</evidence>
<dbReference type="EMBL" id="JBHSDP010000015">
    <property type="protein sequence ID" value="MFC4329241.1"/>
    <property type="molecule type" value="Genomic_DNA"/>
</dbReference>
<dbReference type="InterPro" id="IPR009057">
    <property type="entry name" value="Homeodomain-like_sf"/>
</dbReference>
<dbReference type="InterPro" id="IPR023772">
    <property type="entry name" value="DNA-bd_HTH_TetR-type_CS"/>
</dbReference>
<dbReference type="Proteomes" id="UP001595824">
    <property type="component" value="Unassembled WGS sequence"/>
</dbReference>
<accession>A0ABV8TF74</accession>
<dbReference type="Gene3D" id="1.10.357.10">
    <property type="entry name" value="Tetracycline Repressor, domain 2"/>
    <property type="match status" value="1"/>
</dbReference>
<comment type="caution">
    <text evidence="2">The sequence shown here is derived from an EMBL/GenBank/DDBJ whole genome shotgun (WGS) entry which is preliminary data.</text>
</comment>